<dbReference type="AlphaFoldDB" id="A0A1H2NN89"/>
<dbReference type="Pfam" id="PF05013">
    <property type="entry name" value="FGase"/>
    <property type="match status" value="1"/>
</dbReference>
<keyword evidence="1" id="KW-0378">Hydrolase</keyword>
<evidence type="ECO:0000313" key="2">
    <source>
        <dbReference type="Proteomes" id="UP000295254"/>
    </source>
</evidence>
<gene>
    <name evidence="1" type="ORF">EIY72_13895</name>
</gene>
<comment type="caution">
    <text evidence="1">The sequence shown here is derived from an EMBL/GenBank/DDBJ whole genome shotgun (WGS) entry which is preliminary data.</text>
</comment>
<dbReference type="Proteomes" id="UP000295254">
    <property type="component" value="Unassembled WGS sequence"/>
</dbReference>
<dbReference type="GO" id="GO:0016787">
    <property type="term" value="F:hydrolase activity"/>
    <property type="evidence" value="ECO:0007669"/>
    <property type="project" value="UniProtKB-KW"/>
</dbReference>
<dbReference type="RefSeq" id="WP_093222667.1">
    <property type="nucleotide sequence ID" value="NZ_LT629803.1"/>
</dbReference>
<evidence type="ECO:0000313" key="1">
    <source>
        <dbReference type="EMBL" id="TDB62407.1"/>
    </source>
</evidence>
<dbReference type="EMBL" id="RRZK01000018">
    <property type="protein sequence ID" value="TDB62407.1"/>
    <property type="molecule type" value="Genomic_DNA"/>
</dbReference>
<proteinExistence type="predicted"/>
<dbReference type="InterPro" id="IPR011227">
    <property type="entry name" value="UCP029730"/>
</dbReference>
<dbReference type="SUPFAM" id="SSF53187">
    <property type="entry name" value="Zn-dependent exopeptidases"/>
    <property type="match status" value="1"/>
</dbReference>
<organism evidence="1 2">
    <name type="scientific">Pseudomonas vancouverensis</name>
    <dbReference type="NCBI Taxonomy" id="95300"/>
    <lineage>
        <taxon>Bacteria</taxon>
        <taxon>Pseudomonadati</taxon>
        <taxon>Pseudomonadota</taxon>
        <taxon>Gammaproteobacteria</taxon>
        <taxon>Pseudomonadales</taxon>
        <taxon>Pseudomonadaceae</taxon>
        <taxon>Pseudomonas</taxon>
    </lineage>
</organism>
<keyword evidence="2" id="KW-1185">Reference proteome</keyword>
<dbReference type="OrthoDB" id="9815326at2"/>
<reference evidence="2" key="1">
    <citation type="journal article" date="2019" name="bioRxiv">
        <title>Bacterially produced spermidine induces plant systemic susceptibility to pathogens.</title>
        <authorList>
            <person name="Melnyk R.A."/>
            <person name="Beskrovnaya P.A."/>
            <person name="Liu Z."/>
            <person name="Song Y."/>
            <person name="Haney C.H."/>
        </authorList>
    </citation>
    <scope>NUCLEOTIDE SEQUENCE [LARGE SCALE GENOMIC DNA]</scope>
    <source>
        <strain evidence="2">Dha-51</strain>
    </source>
</reference>
<accession>A0A1H2NN89</accession>
<dbReference type="InterPro" id="IPR007709">
    <property type="entry name" value="N-FG_amidohydro"/>
</dbReference>
<sequence length="250" mass="27914">MRVFTESPEWGLYDQPAYSVSRESGEHPVILVCEHASAYIPPELADLGLSEQAAKEHIAWDIGALALAESLSRTLDATLIRANYSRLLIDLNRPLDAPDSIPVRSEIYDVLGNQQLDEKTRQYRQACLFEPFHRKLSELIDARLAAGRDVRVVGVHSFTPVYYGQPRTLEAGILFARAHAYAQTLIHGLAAQDLKVAANQPYEINALEDMTVPFHGDRRGIDAALIEVRNDLLKKPDAVQSWSDYLAPLL</sequence>
<protein>
    <submittedName>
        <fullName evidence="1">N-formylglutamate amidohydrolase</fullName>
    </submittedName>
</protein>
<dbReference type="STRING" id="95300.SAMN05216558_2616"/>
<dbReference type="Gene3D" id="3.40.630.40">
    <property type="entry name" value="Zn-dependent exopeptidases"/>
    <property type="match status" value="1"/>
</dbReference>
<dbReference type="PIRSF" id="PIRSF029730">
    <property type="entry name" value="UCP029730"/>
    <property type="match status" value="1"/>
</dbReference>
<name>A0A1H2NN89_PSEVA</name>